<dbReference type="Gene3D" id="3.60.15.10">
    <property type="entry name" value="Ribonuclease Z/Hydroxyacylglutathione hydrolase-like"/>
    <property type="match status" value="1"/>
</dbReference>
<dbReference type="Proteomes" id="UP001151287">
    <property type="component" value="Unassembled WGS sequence"/>
</dbReference>
<dbReference type="InterPro" id="IPR001279">
    <property type="entry name" value="Metallo-B-lactamas"/>
</dbReference>
<evidence type="ECO:0000259" key="7">
    <source>
        <dbReference type="Pfam" id="PF07522"/>
    </source>
</evidence>
<dbReference type="GO" id="GO:0036297">
    <property type="term" value="P:interstrand cross-link repair"/>
    <property type="evidence" value="ECO:0007669"/>
    <property type="project" value="TreeGrafter"/>
</dbReference>
<protein>
    <recommendedName>
        <fullName evidence="11">DNA repair metallo-beta-lactamase domain-containing protein</fullName>
    </recommendedName>
</protein>
<name>A0A9Q0D1C7_9POAL</name>
<dbReference type="InterPro" id="IPR011084">
    <property type="entry name" value="DRMBL"/>
</dbReference>
<dbReference type="GO" id="GO:0003684">
    <property type="term" value="F:damaged DNA binding"/>
    <property type="evidence" value="ECO:0007669"/>
    <property type="project" value="TreeGrafter"/>
</dbReference>
<comment type="similarity">
    <text evidence="2">Belongs to the DNA repair metallo-beta-lactamase (DRMBL) family.</text>
</comment>
<dbReference type="EMBL" id="JAMQYH010000001">
    <property type="protein sequence ID" value="KAJ1703309.1"/>
    <property type="molecule type" value="Genomic_DNA"/>
</dbReference>
<dbReference type="Gene3D" id="3.40.50.12650">
    <property type="match status" value="1"/>
</dbReference>
<dbReference type="Pfam" id="PF12706">
    <property type="entry name" value="Lactamase_B_2"/>
    <property type="match status" value="1"/>
</dbReference>
<comment type="subcellular location">
    <subcellularLocation>
        <location evidence="1">Nucleus</location>
    </subcellularLocation>
</comment>
<evidence type="ECO:0000256" key="6">
    <source>
        <dbReference type="SAM" id="MobiDB-lite"/>
    </source>
</evidence>
<proteinExistence type="inferred from homology"/>
<gene>
    <name evidence="9" type="ORF">LUZ63_003088</name>
</gene>
<dbReference type="SUPFAM" id="SSF56281">
    <property type="entry name" value="Metallo-hydrolase/oxidoreductase"/>
    <property type="match status" value="1"/>
</dbReference>
<dbReference type="GO" id="GO:0005634">
    <property type="term" value="C:nucleus"/>
    <property type="evidence" value="ECO:0007669"/>
    <property type="project" value="UniProtKB-SubCell"/>
</dbReference>
<evidence type="ECO:0000256" key="3">
    <source>
        <dbReference type="ARBA" id="ARBA00022763"/>
    </source>
</evidence>
<comment type="caution">
    <text evidence="9">The sequence shown here is derived from an EMBL/GenBank/DDBJ whole genome shotgun (WGS) entry which is preliminary data.</text>
</comment>
<reference evidence="9" key="1">
    <citation type="journal article" date="2022" name="Cell">
        <title>Repeat-based holocentromeres influence genome architecture and karyotype evolution.</title>
        <authorList>
            <person name="Hofstatter P.G."/>
            <person name="Thangavel G."/>
            <person name="Lux T."/>
            <person name="Neumann P."/>
            <person name="Vondrak T."/>
            <person name="Novak P."/>
            <person name="Zhang M."/>
            <person name="Costa L."/>
            <person name="Castellani M."/>
            <person name="Scott A."/>
            <person name="Toegelov H."/>
            <person name="Fuchs J."/>
            <person name="Mata-Sucre Y."/>
            <person name="Dias Y."/>
            <person name="Vanzela A.L.L."/>
            <person name="Huettel B."/>
            <person name="Almeida C.C.S."/>
            <person name="Simkova H."/>
            <person name="Souza G."/>
            <person name="Pedrosa-Harand A."/>
            <person name="Macas J."/>
            <person name="Mayer K.F.X."/>
            <person name="Houben A."/>
            <person name="Marques A."/>
        </authorList>
    </citation>
    <scope>NUCLEOTIDE SEQUENCE</scope>
    <source>
        <strain evidence="9">RhyBre1mFocal</strain>
    </source>
</reference>
<dbReference type="PANTHER" id="PTHR23240">
    <property type="entry name" value="DNA CROSS-LINK REPAIR PROTEIN PSO2/SNM1-RELATED"/>
    <property type="match status" value="1"/>
</dbReference>
<keyword evidence="5" id="KW-0539">Nucleus</keyword>
<dbReference type="PANTHER" id="PTHR23240:SF31">
    <property type="entry name" value="DNA REPAIR METALLO-BETA-LACTAMASE FAMILY PROTEIN"/>
    <property type="match status" value="1"/>
</dbReference>
<keyword evidence="3" id="KW-0227">DNA damage</keyword>
<dbReference type="Pfam" id="PF07522">
    <property type="entry name" value="DRMBL"/>
    <property type="match status" value="1"/>
</dbReference>
<keyword evidence="10" id="KW-1185">Reference proteome</keyword>
<evidence type="ECO:0000313" key="10">
    <source>
        <dbReference type="Proteomes" id="UP001151287"/>
    </source>
</evidence>
<dbReference type="AlphaFoldDB" id="A0A9Q0D1C7"/>
<evidence type="ECO:0000256" key="4">
    <source>
        <dbReference type="ARBA" id="ARBA00023204"/>
    </source>
</evidence>
<sequence>MPIEMPKGLPFAVDTWSSESGRKRYHFLSHAHRDHLAGIVSRASYPIYATRVTIAIVLGYFPQLDEANFVEIKVGETSVINDADGVFSVTACDANHCPGAVMFIFEGTFGNILHTGDCRLTADCLQDLPLKYITKRGKEMVSRFDLIFLDCTFGRCFLKLPTKQSAIQQVINCIWKHPHAPFIYLACDLLGHEEILVEVSRTFGSQIFVDQAIYHDRFSTLSLVAPYIVSNDPSSRFQVVGFLGLYQKAREAITNAKANHQPTPLFIRPSTQWYASKVRAHTPSVTEPEQDEFGVWHVCFSIHSSREELELALQFLQPKWVISTTPPSLAMELSYVKKHCFTTRWIPDDPLWRIFKFSFKKTISAPALVETEMVPLPVSVGVPSEVLEQVEIELESTQAITLFGRARFGMLDEFEIIDEEKLEYISLEECNLELDGRLTEELTTVERRTDELHIDEKEKNEQRSNYGQRSIEELHVEDRKMDNGKMDNGETTKPSEEEKKDLGFERDRSKTCIGLSKELNQSLKRLYRSRNVPVPRPLPSLVELMEASKRVKIGEKSSNHSTLNSSYGIR</sequence>
<dbReference type="OrthoDB" id="262529at2759"/>
<keyword evidence="4" id="KW-0234">DNA repair</keyword>
<dbReference type="FunFam" id="3.60.15.10:FF:000039">
    <property type="entry name" value="DNA repair metallo-beta-lactamase family protein"/>
    <property type="match status" value="1"/>
</dbReference>
<dbReference type="GO" id="GO:0035312">
    <property type="term" value="F:5'-3' DNA exonuclease activity"/>
    <property type="evidence" value="ECO:0007669"/>
    <property type="project" value="TreeGrafter"/>
</dbReference>
<evidence type="ECO:0000256" key="2">
    <source>
        <dbReference type="ARBA" id="ARBA00010304"/>
    </source>
</evidence>
<evidence type="ECO:0000259" key="8">
    <source>
        <dbReference type="Pfam" id="PF12706"/>
    </source>
</evidence>
<accession>A0A9Q0D1C7</accession>
<feature type="domain" description="Metallo-beta-lactamase" evidence="8">
    <location>
        <begin position="27"/>
        <end position="154"/>
    </location>
</feature>
<evidence type="ECO:0008006" key="11">
    <source>
        <dbReference type="Google" id="ProtNLM"/>
    </source>
</evidence>
<dbReference type="FunFam" id="3.40.50.12650:FF:000005">
    <property type="entry name" value="DNA repair metallo-beta-lactamase family protein"/>
    <property type="match status" value="1"/>
</dbReference>
<organism evidence="9 10">
    <name type="scientific">Rhynchospora breviuscula</name>
    <dbReference type="NCBI Taxonomy" id="2022672"/>
    <lineage>
        <taxon>Eukaryota</taxon>
        <taxon>Viridiplantae</taxon>
        <taxon>Streptophyta</taxon>
        <taxon>Embryophyta</taxon>
        <taxon>Tracheophyta</taxon>
        <taxon>Spermatophyta</taxon>
        <taxon>Magnoliopsida</taxon>
        <taxon>Liliopsida</taxon>
        <taxon>Poales</taxon>
        <taxon>Cyperaceae</taxon>
        <taxon>Cyperoideae</taxon>
        <taxon>Rhynchosporeae</taxon>
        <taxon>Rhynchospora</taxon>
    </lineage>
</organism>
<dbReference type="InterPro" id="IPR036866">
    <property type="entry name" value="RibonucZ/Hydroxyglut_hydro"/>
</dbReference>
<evidence type="ECO:0000313" key="9">
    <source>
        <dbReference type="EMBL" id="KAJ1703309.1"/>
    </source>
</evidence>
<feature type="compositionally biased region" description="Basic and acidic residues" evidence="6">
    <location>
        <begin position="449"/>
        <end position="462"/>
    </location>
</feature>
<evidence type="ECO:0000256" key="5">
    <source>
        <dbReference type="ARBA" id="ARBA00023242"/>
    </source>
</evidence>
<feature type="compositionally biased region" description="Basic and acidic residues" evidence="6">
    <location>
        <begin position="470"/>
        <end position="504"/>
    </location>
</feature>
<dbReference type="GO" id="GO:0006303">
    <property type="term" value="P:double-strand break repair via nonhomologous end joining"/>
    <property type="evidence" value="ECO:0007669"/>
    <property type="project" value="TreeGrafter"/>
</dbReference>
<feature type="region of interest" description="Disordered" evidence="6">
    <location>
        <begin position="449"/>
        <end position="504"/>
    </location>
</feature>
<feature type="domain" description="DNA repair metallo-beta-lactamase" evidence="7">
    <location>
        <begin position="225"/>
        <end position="327"/>
    </location>
</feature>
<evidence type="ECO:0000256" key="1">
    <source>
        <dbReference type="ARBA" id="ARBA00004123"/>
    </source>
</evidence>